<feature type="region of interest" description="Disordered" evidence="1">
    <location>
        <begin position="82"/>
        <end position="112"/>
    </location>
</feature>
<dbReference type="Pfam" id="PF11951">
    <property type="entry name" value="Fungal_trans_2"/>
    <property type="match status" value="1"/>
</dbReference>
<dbReference type="RefSeq" id="XP_013314407.1">
    <property type="nucleotide sequence ID" value="XM_013458953.1"/>
</dbReference>
<protein>
    <submittedName>
        <fullName evidence="2">Uncharacterized protein</fullName>
    </submittedName>
</protein>
<dbReference type="PANTHER" id="PTHR37540:SF5">
    <property type="entry name" value="TRANSCRIPTION FACTOR DOMAIN-CONTAINING PROTEIN"/>
    <property type="match status" value="1"/>
</dbReference>
<evidence type="ECO:0000313" key="2">
    <source>
        <dbReference type="EMBL" id="KIW53823.1"/>
    </source>
</evidence>
<feature type="region of interest" description="Disordered" evidence="1">
    <location>
        <begin position="1"/>
        <end position="24"/>
    </location>
</feature>
<dbReference type="HOGENOM" id="CLU_494339_0_0_1"/>
<name>A0A0D2EEF7_9EURO</name>
<reference evidence="2 3" key="1">
    <citation type="submission" date="2015-01" db="EMBL/GenBank/DDBJ databases">
        <title>The Genome Sequence of Exophiala xenobiotica CBS118157.</title>
        <authorList>
            <consortium name="The Broad Institute Genomics Platform"/>
            <person name="Cuomo C."/>
            <person name="de Hoog S."/>
            <person name="Gorbushina A."/>
            <person name="Stielow B."/>
            <person name="Teixiera M."/>
            <person name="Abouelleil A."/>
            <person name="Chapman S.B."/>
            <person name="Priest M."/>
            <person name="Young S.K."/>
            <person name="Wortman J."/>
            <person name="Nusbaum C."/>
            <person name="Birren B."/>
        </authorList>
    </citation>
    <scope>NUCLEOTIDE SEQUENCE [LARGE SCALE GENOMIC DNA]</scope>
    <source>
        <strain evidence="2 3">CBS 118157</strain>
    </source>
</reference>
<dbReference type="STRING" id="348802.A0A0D2EEF7"/>
<dbReference type="PANTHER" id="PTHR37540">
    <property type="entry name" value="TRANSCRIPTION FACTOR (ACR-2), PUTATIVE-RELATED-RELATED"/>
    <property type="match status" value="1"/>
</dbReference>
<sequence>MKGQLLPNTPGLPDVGAKKETEPGSRMDLLFIPHSRNQIIKAGTIHDKREINRRAQKNAFIKRKQARQDEAVRKAEAAPFRLFGDLRHPEPQHGSQTPSQEPEGVERPSGTTAVGSLHYYHAPSVTTYLDTGRVDPFDTGKIPMTPQMQSVFMWYFNVILPVVEPTQVERDDYSRWAVPLFGQKPALLYALLTCMAHDIEQSTVAGFGPPTRRNMTSERLQYKVKAIEALNESLADPTAAAEPSTLLAVHFLLWQEVGTSPSMAFAYCPIATASDTLLQIFAGDECVHLDGVQRLLEWRGGFHGLQRKALEGVMLGCFWRAIRTRTKPTLPMVPGDFQLTDEQFSNILSKCDPAIARIGEAFQDPELSPLFDGEMFQLLQNARKAWVCFELIGVYDFHPEIKRQATIMRVNIDHRLLSYPFDHYGTHRPIQEAIRQAFVTFSSAHYCVVQPSSKIARCHIEDLQNALIMTDLKSCWGTASRALLWVLFHGAHLTFGQRERPWFVTALARVSQSLQLQTWIQTRAILVRFYYVDRVFQDSFRKIWEEVELVRNSLSSWF</sequence>
<dbReference type="OrthoDB" id="3469225at2759"/>
<accession>A0A0D2EEF7</accession>
<dbReference type="Proteomes" id="UP000054342">
    <property type="component" value="Unassembled WGS sequence"/>
</dbReference>
<evidence type="ECO:0000313" key="3">
    <source>
        <dbReference type="Proteomes" id="UP000054342"/>
    </source>
</evidence>
<dbReference type="EMBL" id="KN847320">
    <property type="protein sequence ID" value="KIW53823.1"/>
    <property type="molecule type" value="Genomic_DNA"/>
</dbReference>
<evidence type="ECO:0000256" key="1">
    <source>
        <dbReference type="SAM" id="MobiDB-lite"/>
    </source>
</evidence>
<dbReference type="InterPro" id="IPR021858">
    <property type="entry name" value="Fun_TF"/>
</dbReference>
<proteinExistence type="predicted"/>
<gene>
    <name evidence="2" type="ORF">PV05_06235</name>
</gene>
<dbReference type="GeneID" id="25328143"/>
<dbReference type="AlphaFoldDB" id="A0A0D2EEF7"/>
<keyword evidence="3" id="KW-1185">Reference proteome</keyword>
<organism evidence="2 3">
    <name type="scientific">Exophiala xenobiotica</name>
    <dbReference type="NCBI Taxonomy" id="348802"/>
    <lineage>
        <taxon>Eukaryota</taxon>
        <taxon>Fungi</taxon>
        <taxon>Dikarya</taxon>
        <taxon>Ascomycota</taxon>
        <taxon>Pezizomycotina</taxon>
        <taxon>Eurotiomycetes</taxon>
        <taxon>Chaetothyriomycetidae</taxon>
        <taxon>Chaetothyriales</taxon>
        <taxon>Herpotrichiellaceae</taxon>
        <taxon>Exophiala</taxon>
    </lineage>
</organism>